<dbReference type="GO" id="GO:0009279">
    <property type="term" value="C:cell outer membrane"/>
    <property type="evidence" value="ECO:0007669"/>
    <property type="project" value="UniProtKB-SubCell"/>
</dbReference>
<feature type="signal peptide" evidence="5">
    <location>
        <begin position="1"/>
        <end position="23"/>
    </location>
</feature>
<feature type="compositionally biased region" description="Gly residues" evidence="4">
    <location>
        <begin position="600"/>
        <end position="612"/>
    </location>
</feature>
<comment type="subcellular location">
    <subcellularLocation>
        <location evidence="1">Cell outer membrane</location>
    </subcellularLocation>
</comment>
<accession>A0A4Q1KJS6</accession>
<dbReference type="Gene3D" id="2.170.130.10">
    <property type="entry name" value="TonB-dependent receptor, plug domain"/>
    <property type="match status" value="1"/>
</dbReference>
<evidence type="ECO:0000313" key="7">
    <source>
        <dbReference type="EMBL" id="RXR29610.1"/>
    </source>
</evidence>
<evidence type="ECO:0000313" key="8">
    <source>
        <dbReference type="Proteomes" id="UP000290958"/>
    </source>
</evidence>
<evidence type="ECO:0000256" key="5">
    <source>
        <dbReference type="SAM" id="SignalP"/>
    </source>
</evidence>
<dbReference type="Proteomes" id="UP000290958">
    <property type="component" value="Unassembled WGS sequence"/>
</dbReference>
<feature type="domain" description="TonB-dependent receptor plug" evidence="6">
    <location>
        <begin position="79"/>
        <end position="132"/>
    </location>
</feature>
<dbReference type="InterPro" id="IPR036942">
    <property type="entry name" value="Beta-barrel_TonB_sf"/>
</dbReference>
<keyword evidence="8" id="KW-1185">Reference proteome</keyword>
<feature type="chain" id="PRO_5020288667" evidence="5">
    <location>
        <begin position="24"/>
        <end position="780"/>
    </location>
</feature>
<dbReference type="InterPro" id="IPR037066">
    <property type="entry name" value="Plug_dom_sf"/>
</dbReference>
<dbReference type="OrthoDB" id="7224136at2"/>
<keyword evidence="3" id="KW-0998">Cell outer membrane</keyword>
<feature type="region of interest" description="Disordered" evidence="4">
    <location>
        <begin position="581"/>
        <end position="612"/>
    </location>
</feature>
<gene>
    <name evidence="7" type="ORF">EQG66_06395</name>
</gene>
<comment type="caution">
    <text evidence="7">The sequence shown here is derived from an EMBL/GenBank/DDBJ whole genome shotgun (WGS) entry which is preliminary data.</text>
</comment>
<dbReference type="AlphaFoldDB" id="A0A4Q1KJS6"/>
<dbReference type="Pfam" id="PF07715">
    <property type="entry name" value="Plug"/>
    <property type="match status" value="1"/>
</dbReference>
<evidence type="ECO:0000256" key="3">
    <source>
        <dbReference type="ARBA" id="ARBA00023237"/>
    </source>
</evidence>
<evidence type="ECO:0000256" key="4">
    <source>
        <dbReference type="SAM" id="MobiDB-lite"/>
    </source>
</evidence>
<sequence length="780" mass="82334">MPFMRPLLLPASLLVASFVPAVAQGQAQKPQVDDQAEEEIVVTASSRLPGGALGEIKPEVSLGAADVRALGVSSVTEILAELAPQIRGTGGGQPLILLEGRRVSGRQEIERIPSEAIARVDVLPEQVALKYGYPADQKVVNFVLRKRFRAWTLDGRQRFATEGGGGRTNAEASYFSVRDGARFNLSAEYIDTAMLTEAERGLAAAGGASGRSLIASRREFEANVAYHRPLSERLDASVNGVLSSDESRALTGAIGAQTRTTSSQTAHLGTTMNLDVARWRGTWTSAYDHSESRAISTVIAPGQPADQARSNNDLLVSDISINGPVARLPAGEVSLTARAGGTLSRYDSQSLRAANQQSASLKRTSGLGSLSLDVPVLDSPTRWIGDLSLNANVQGETLSDFGTVRGFGGGFSWAPIKTVSLVGSYKDAQSAPTVQQLGDPQIITDSVRYFDYVRGESRLVRLTSGGNPALDKAQVREWRLGLNVKAMDKPNLSLSLDYTRKRTENGIVALPTLTAASLAAYPGRFNFDPSGALIGVDARAVNIAEQQSDVLRWGINFSKSLKTPQAQIDAIRSYMAQRFPGGPPGVEQGGSLGAGAAAAPGGGPARGGGGFGGRGGAAGGRLSFSLYHSIHLTETATLIAGQPQIDLLNGGTLNGGAPQPRHEVEATAGYNRGWLGGRLTANWQSSAQVRDPGGAPTGNLRFDDLTKVNLRMFINVGQIPSVLRNHPWLFGTRIGVGVGNIFNARQKVTDGTGATPPAYSGAQLDPLGRTITISVRKLLF</sequence>
<name>A0A4Q1KJS6_9SPHN</name>
<dbReference type="PANTHER" id="PTHR47234">
    <property type="match status" value="1"/>
</dbReference>
<organism evidence="7 8">
    <name type="scientific">Sphingobium fluviale</name>
    <dbReference type="NCBI Taxonomy" id="2506423"/>
    <lineage>
        <taxon>Bacteria</taxon>
        <taxon>Pseudomonadati</taxon>
        <taxon>Pseudomonadota</taxon>
        <taxon>Alphaproteobacteria</taxon>
        <taxon>Sphingomonadales</taxon>
        <taxon>Sphingomonadaceae</taxon>
        <taxon>Sphingobium</taxon>
    </lineage>
</organism>
<protein>
    <submittedName>
        <fullName evidence="7">TonB-dependent receptor</fullName>
    </submittedName>
</protein>
<keyword evidence="7" id="KW-0675">Receptor</keyword>
<dbReference type="PANTHER" id="PTHR47234:SF1">
    <property type="entry name" value="TONB-DEPENDENT RECEPTOR"/>
    <property type="match status" value="1"/>
</dbReference>
<reference evidence="8" key="1">
    <citation type="submission" date="2019-01" db="EMBL/GenBank/DDBJ databases">
        <title>Cytophagaceae bacterium strain CAR-16.</title>
        <authorList>
            <person name="Chen W.-M."/>
        </authorList>
    </citation>
    <scope>NUCLEOTIDE SEQUENCE [LARGE SCALE GENOMIC DNA]</scope>
    <source>
        <strain evidence="8">CHR27</strain>
    </source>
</reference>
<proteinExistence type="predicted"/>
<keyword evidence="2" id="KW-0472">Membrane</keyword>
<evidence type="ECO:0000256" key="2">
    <source>
        <dbReference type="ARBA" id="ARBA00023136"/>
    </source>
</evidence>
<dbReference type="SUPFAM" id="SSF56935">
    <property type="entry name" value="Porins"/>
    <property type="match status" value="1"/>
</dbReference>
<keyword evidence="5" id="KW-0732">Signal</keyword>
<evidence type="ECO:0000256" key="1">
    <source>
        <dbReference type="ARBA" id="ARBA00004442"/>
    </source>
</evidence>
<dbReference type="EMBL" id="SBKP01000004">
    <property type="protein sequence ID" value="RXR29610.1"/>
    <property type="molecule type" value="Genomic_DNA"/>
</dbReference>
<dbReference type="InterPro" id="IPR012910">
    <property type="entry name" value="Plug_dom"/>
</dbReference>
<evidence type="ECO:0000259" key="6">
    <source>
        <dbReference type="Pfam" id="PF07715"/>
    </source>
</evidence>
<dbReference type="Gene3D" id="2.40.170.20">
    <property type="entry name" value="TonB-dependent receptor, beta-barrel domain"/>
    <property type="match status" value="1"/>
</dbReference>